<dbReference type="CTD" id="9827064"/>
<name>A0A6A5GG73_CAERE</name>
<dbReference type="RefSeq" id="XP_003097906.2">
    <property type="nucleotide sequence ID" value="XM_003097858.2"/>
</dbReference>
<feature type="chain" id="PRO_5025433067" evidence="1">
    <location>
        <begin position="18"/>
        <end position="158"/>
    </location>
</feature>
<reference evidence="2 3" key="1">
    <citation type="submission" date="2019-12" db="EMBL/GenBank/DDBJ databases">
        <title>Chromosome-level assembly of the Caenorhabditis remanei genome.</title>
        <authorList>
            <person name="Teterina A.A."/>
            <person name="Willis J.H."/>
            <person name="Phillips P.C."/>
        </authorList>
    </citation>
    <scope>NUCLEOTIDE SEQUENCE [LARGE SCALE GENOMIC DNA]</scope>
    <source>
        <strain evidence="2 3">PX506</strain>
        <tissue evidence="2">Whole organism</tissue>
    </source>
</reference>
<accession>A0A6A5GG73</accession>
<dbReference type="Proteomes" id="UP000483820">
    <property type="component" value="Chromosome V"/>
</dbReference>
<dbReference type="EMBL" id="WUAV01000005">
    <property type="protein sequence ID" value="KAF1754140.1"/>
    <property type="molecule type" value="Genomic_DNA"/>
</dbReference>
<organism evidence="2 3">
    <name type="scientific">Caenorhabditis remanei</name>
    <name type="common">Caenorhabditis vulgaris</name>
    <dbReference type="NCBI Taxonomy" id="31234"/>
    <lineage>
        <taxon>Eukaryota</taxon>
        <taxon>Metazoa</taxon>
        <taxon>Ecdysozoa</taxon>
        <taxon>Nematoda</taxon>
        <taxon>Chromadorea</taxon>
        <taxon>Rhabditida</taxon>
        <taxon>Rhabditina</taxon>
        <taxon>Rhabditomorpha</taxon>
        <taxon>Rhabditoidea</taxon>
        <taxon>Rhabditidae</taxon>
        <taxon>Peloderinae</taxon>
        <taxon>Caenorhabditis</taxon>
    </lineage>
</organism>
<feature type="signal peptide" evidence="1">
    <location>
        <begin position="1"/>
        <end position="17"/>
    </location>
</feature>
<dbReference type="KEGG" id="crq:GCK72_020700"/>
<gene>
    <name evidence="2" type="ORF">GCK72_020700</name>
</gene>
<evidence type="ECO:0000256" key="1">
    <source>
        <dbReference type="SAM" id="SignalP"/>
    </source>
</evidence>
<sequence length="158" mass="17532">MHLPILLFPFLGMVVSGEVEKSAMEIVNDQVTKFLNAVSSKKKDVILQLFNTTADDQKNVEQFIEKFQGLPITVQSAMFNNNGAIESNVLIAEKIPGKVVMAKSPASPTGWMITQLGAPKPVTDGKKNWEFSMCWVGLLWCAIECLVDWGVIRVVIYD</sequence>
<evidence type="ECO:0000313" key="2">
    <source>
        <dbReference type="EMBL" id="KAF1754140.1"/>
    </source>
</evidence>
<dbReference type="GeneID" id="9827064"/>
<protein>
    <submittedName>
        <fullName evidence="2">Uncharacterized protein</fullName>
    </submittedName>
</protein>
<keyword evidence="1" id="KW-0732">Signal</keyword>
<proteinExistence type="predicted"/>
<comment type="caution">
    <text evidence="2">The sequence shown here is derived from an EMBL/GenBank/DDBJ whole genome shotgun (WGS) entry which is preliminary data.</text>
</comment>
<dbReference type="AlphaFoldDB" id="A0A6A5GG73"/>
<evidence type="ECO:0000313" key="3">
    <source>
        <dbReference type="Proteomes" id="UP000483820"/>
    </source>
</evidence>